<dbReference type="PANTHER" id="PTHR47926">
    <property type="entry name" value="PENTATRICOPEPTIDE REPEAT-CONTAINING PROTEIN"/>
    <property type="match status" value="1"/>
</dbReference>
<dbReference type="InterPro" id="IPR002885">
    <property type="entry name" value="PPR_rpt"/>
</dbReference>
<name>A0AAV6J2B2_9ERIC</name>
<dbReference type="InterPro" id="IPR011990">
    <property type="entry name" value="TPR-like_helical_dom_sf"/>
</dbReference>
<proteinExistence type="predicted"/>
<dbReference type="GO" id="GO:0003723">
    <property type="term" value="F:RNA binding"/>
    <property type="evidence" value="ECO:0007669"/>
    <property type="project" value="InterPro"/>
</dbReference>
<dbReference type="InterPro" id="IPR046960">
    <property type="entry name" value="PPR_At4g14850-like_plant"/>
</dbReference>
<evidence type="ECO:0008006" key="5">
    <source>
        <dbReference type="Google" id="ProtNLM"/>
    </source>
</evidence>
<accession>A0AAV6J2B2</accession>
<dbReference type="AlphaFoldDB" id="A0AAV6J2B2"/>
<evidence type="ECO:0000313" key="4">
    <source>
        <dbReference type="Proteomes" id="UP000823749"/>
    </source>
</evidence>
<dbReference type="PROSITE" id="PS51375">
    <property type="entry name" value="PPR"/>
    <property type="match status" value="1"/>
</dbReference>
<gene>
    <name evidence="3" type="ORF">RHGRI_027236</name>
</gene>
<evidence type="ECO:0000313" key="3">
    <source>
        <dbReference type="EMBL" id="KAG5532879.1"/>
    </source>
</evidence>
<keyword evidence="1" id="KW-0677">Repeat</keyword>
<reference evidence="3" key="1">
    <citation type="submission" date="2020-08" db="EMBL/GenBank/DDBJ databases">
        <title>Plant Genome Project.</title>
        <authorList>
            <person name="Zhang R.-G."/>
        </authorList>
    </citation>
    <scope>NUCLEOTIDE SEQUENCE</scope>
    <source>
        <strain evidence="3">WSP0</strain>
        <tissue evidence="3">Leaf</tissue>
    </source>
</reference>
<dbReference type="EMBL" id="JACTNZ010000009">
    <property type="protein sequence ID" value="KAG5532879.1"/>
    <property type="molecule type" value="Genomic_DNA"/>
</dbReference>
<dbReference type="PANTHER" id="PTHR47926:SF454">
    <property type="entry name" value="REPEAT-CONTAINING PROTEIN, PUTATIVE-RELATED"/>
    <property type="match status" value="1"/>
</dbReference>
<feature type="repeat" description="PPR" evidence="2">
    <location>
        <begin position="15"/>
        <end position="49"/>
    </location>
</feature>
<evidence type="ECO:0000256" key="2">
    <source>
        <dbReference type="PROSITE-ProRule" id="PRU00708"/>
    </source>
</evidence>
<evidence type="ECO:0000256" key="1">
    <source>
        <dbReference type="ARBA" id="ARBA00022737"/>
    </source>
</evidence>
<dbReference type="Gene3D" id="1.25.40.10">
    <property type="entry name" value="Tetratricopeptide repeat domain"/>
    <property type="match status" value="3"/>
</dbReference>
<dbReference type="GO" id="GO:0009451">
    <property type="term" value="P:RNA modification"/>
    <property type="evidence" value="ECO:0007669"/>
    <property type="project" value="InterPro"/>
</dbReference>
<dbReference type="Pfam" id="PF01535">
    <property type="entry name" value="PPR"/>
    <property type="match status" value="2"/>
</dbReference>
<dbReference type="NCBIfam" id="TIGR00756">
    <property type="entry name" value="PPR"/>
    <property type="match status" value="1"/>
</dbReference>
<keyword evidence="4" id="KW-1185">Reference proteome</keyword>
<comment type="caution">
    <text evidence="3">The sequence shown here is derived from an EMBL/GenBank/DDBJ whole genome shotgun (WGS) entry which is preliminary data.</text>
</comment>
<sequence>MDYACQVFDVMPEKYVFLWNTLIRGHADLGPCQEAIVLYRDVHRIGLLPDRYTFPFVLRSCAVLSALREGREVHCNIVKSGFDLDVFVQSFLVTMYSQCGEILSSEVVFSEMVVRNIVSCTSMIAGYVQNGFFGKGLGVFQEITMSMDGYAIQLFHRMEMEKVEFDYITIVSVISACANLGALNTGKWVHELVRCKGLETNVSIANALIDMVSTGRDHRSENCFVNVVAFCSISREIIIFYFTTFGAVYQQRRLENRIMEMELQILIQMHNELEMQRQMLGYAVRHFHH</sequence>
<dbReference type="FunFam" id="1.25.40.10:FF:000344">
    <property type="entry name" value="Pentatricopeptide repeat-containing protein"/>
    <property type="match status" value="1"/>
</dbReference>
<protein>
    <recommendedName>
        <fullName evidence="5">Pentatricopeptide repeat-containing protein</fullName>
    </recommendedName>
</protein>
<dbReference type="Proteomes" id="UP000823749">
    <property type="component" value="Chromosome 9"/>
</dbReference>
<organism evidence="3 4">
    <name type="scientific">Rhododendron griersonianum</name>
    <dbReference type="NCBI Taxonomy" id="479676"/>
    <lineage>
        <taxon>Eukaryota</taxon>
        <taxon>Viridiplantae</taxon>
        <taxon>Streptophyta</taxon>
        <taxon>Embryophyta</taxon>
        <taxon>Tracheophyta</taxon>
        <taxon>Spermatophyta</taxon>
        <taxon>Magnoliopsida</taxon>
        <taxon>eudicotyledons</taxon>
        <taxon>Gunneridae</taxon>
        <taxon>Pentapetalae</taxon>
        <taxon>asterids</taxon>
        <taxon>Ericales</taxon>
        <taxon>Ericaceae</taxon>
        <taxon>Ericoideae</taxon>
        <taxon>Rhodoreae</taxon>
        <taxon>Rhododendron</taxon>
    </lineage>
</organism>